<keyword evidence="3" id="KW-0479">Metal-binding</keyword>
<dbReference type="InterPro" id="IPR036249">
    <property type="entry name" value="Thioredoxin-like_sf"/>
</dbReference>
<dbReference type="Proteomes" id="UP000535937">
    <property type="component" value="Unassembled WGS sequence"/>
</dbReference>
<dbReference type="GO" id="GO:0015035">
    <property type="term" value="F:protein-disulfide reductase activity"/>
    <property type="evidence" value="ECO:0007669"/>
    <property type="project" value="UniProtKB-UniRule"/>
</dbReference>
<dbReference type="EMBL" id="JACHWZ010000003">
    <property type="protein sequence ID" value="MBB3059945.1"/>
    <property type="molecule type" value="Genomic_DNA"/>
</dbReference>
<dbReference type="InterPro" id="IPR017937">
    <property type="entry name" value="Thioredoxin_CS"/>
</dbReference>
<dbReference type="InterPro" id="IPR013766">
    <property type="entry name" value="Thioredoxin_domain"/>
</dbReference>
<feature type="domain" description="Thioredoxin" evidence="8">
    <location>
        <begin position="1"/>
        <end position="147"/>
    </location>
</feature>
<evidence type="ECO:0000256" key="2">
    <source>
        <dbReference type="ARBA" id="ARBA00022448"/>
    </source>
</evidence>
<evidence type="ECO:0000256" key="7">
    <source>
        <dbReference type="NCBIfam" id="TIGR01068"/>
    </source>
</evidence>
<dbReference type="NCBIfam" id="NF008229">
    <property type="entry name" value="PRK10996.1"/>
    <property type="match status" value="1"/>
</dbReference>
<dbReference type="SUPFAM" id="SSF52833">
    <property type="entry name" value="Thioredoxin-like"/>
    <property type="match status" value="1"/>
</dbReference>
<dbReference type="AlphaFoldDB" id="A0A7W4W923"/>
<name>A0A7W4W923_9GAMM</name>
<dbReference type="PANTHER" id="PTHR45663">
    <property type="entry name" value="GEO12009P1"/>
    <property type="match status" value="1"/>
</dbReference>
<gene>
    <name evidence="9" type="ORF">FHS09_000758</name>
</gene>
<dbReference type="Pfam" id="PF00085">
    <property type="entry name" value="Thioredoxin"/>
    <property type="match status" value="1"/>
</dbReference>
<dbReference type="GO" id="GO:0046872">
    <property type="term" value="F:metal ion binding"/>
    <property type="evidence" value="ECO:0007669"/>
    <property type="project" value="UniProtKB-KW"/>
</dbReference>
<evidence type="ECO:0000256" key="6">
    <source>
        <dbReference type="ARBA" id="ARBA00023284"/>
    </source>
</evidence>
<keyword evidence="10" id="KW-1185">Reference proteome</keyword>
<reference evidence="9 10" key="1">
    <citation type="submission" date="2020-08" db="EMBL/GenBank/DDBJ databases">
        <title>Genomic Encyclopedia of Type Strains, Phase III (KMG-III): the genomes of soil and plant-associated and newly described type strains.</title>
        <authorList>
            <person name="Whitman W."/>
        </authorList>
    </citation>
    <scope>NUCLEOTIDE SEQUENCE [LARGE SCALE GENOMIC DNA]</scope>
    <source>
        <strain evidence="9 10">CECT 8799</strain>
    </source>
</reference>
<comment type="similarity">
    <text evidence="1">Belongs to the thioredoxin family.</text>
</comment>
<organism evidence="9 10">
    <name type="scientific">Microbulbifer rhizosphaerae</name>
    <dbReference type="NCBI Taxonomy" id="1562603"/>
    <lineage>
        <taxon>Bacteria</taxon>
        <taxon>Pseudomonadati</taxon>
        <taxon>Pseudomonadota</taxon>
        <taxon>Gammaproteobacteria</taxon>
        <taxon>Cellvibrionales</taxon>
        <taxon>Microbulbiferaceae</taxon>
        <taxon>Microbulbifer</taxon>
    </lineage>
</organism>
<dbReference type="Gene3D" id="3.40.30.10">
    <property type="entry name" value="Glutaredoxin"/>
    <property type="match status" value="1"/>
</dbReference>
<keyword evidence="6" id="KW-0676">Redox-active center</keyword>
<evidence type="ECO:0000256" key="3">
    <source>
        <dbReference type="ARBA" id="ARBA00022723"/>
    </source>
</evidence>
<evidence type="ECO:0000313" key="10">
    <source>
        <dbReference type="Proteomes" id="UP000535937"/>
    </source>
</evidence>
<dbReference type="NCBIfam" id="TIGR01068">
    <property type="entry name" value="thioredoxin"/>
    <property type="match status" value="1"/>
</dbReference>
<dbReference type="GO" id="GO:0005829">
    <property type="term" value="C:cytosol"/>
    <property type="evidence" value="ECO:0007669"/>
    <property type="project" value="TreeGrafter"/>
</dbReference>
<dbReference type="PROSITE" id="PS51352">
    <property type="entry name" value="THIOREDOXIN_2"/>
    <property type="match status" value="1"/>
</dbReference>
<dbReference type="CDD" id="cd02947">
    <property type="entry name" value="TRX_family"/>
    <property type="match status" value="1"/>
</dbReference>
<dbReference type="PRINTS" id="PR00421">
    <property type="entry name" value="THIOREDOXIN"/>
</dbReference>
<keyword evidence="9" id="KW-0560">Oxidoreductase</keyword>
<protein>
    <recommendedName>
        <fullName evidence="7">Thioredoxin</fullName>
    </recommendedName>
</protein>
<evidence type="ECO:0000256" key="1">
    <source>
        <dbReference type="ARBA" id="ARBA00008987"/>
    </source>
</evidence>
<keyword evidence="4" id="KW-0249">Electron transport</keyword>
<dbReference type="Pfam" id="PF21352">
    <property type="entry name" value="Zn_ribbon_Thio2"/>
    <property type="match status" value="1"/>
</dbReference>
<keyword evidence="2" id="KW-0813">Transport</keyword>
<keyword evidence="5" id="KW-1015">Disulfide bond</keyword>
<evidence type="ECO:0000259" key="8">
    <source>
        <dbReference type="PROSITE" id="PS51352"/>
    </source>
</evidence>
<dbReference type="PANTHER" id="PTHR45663:SF40">
    <property type="entry name" value="THIOREDOXIN 2"/>
    <property type="match status" value="1"/>
</dbReference>
<accession>A0A7W4W923</accession>
<proteinExistence type="inferred from homology"/>
<dbReference type="RefSeq" id="WP_183456834.1">
    <property type="nucleotide sequence ID" value="NZ_JACHWZ010000003.1"/>
</dbReference>
<evidence type="ECO:0000313" key="9">
    <source>
        <dbReference type="EMBL" id="MBB3059945.1"/>
    </source>
</evidence>
<evidence type="ECO:0000256" key="4">
    <source>
        <dbReference type="ARBA" id="ARBA00022982"/>
    </source>
</evidence>
<dbReference type="InterPro" id="IPR005746">
    <property type="entry name" value="Thioredoxin"/>
</dbReference>
<evidence type="ECO:0000256" key="5">
    <source>
        <dbReference type="ARBA" id="ARBA00023157"/>
    </source>
</evidence>
<dbReference type="InterPro" id="IPR049299">
    <property type="entry name" value="Thio2_N"/>
</dbReference>
<sequence length="151" mass="16928">MTDTSPVQIVCPACGTINRVPTHKLSHRPLCGKCRSALLNGRPIEATDRNFRRFVDKSGLPVVVDFWAPWCGPCRQFAPVFSQVAAEMATRATFIKLDTQANPSTAANYQIRSIPTLMVFHGGREVARLSGARPKTQFQQWLYQQQPFLTH</sequence>
<comment type="caution">
    <text evidence="9">The sequence shown here is derived from an EMBL/GenBank/DDBJ whole genome shotgun (WGS) entry which is preliminary data.</text>
</comment>
<dbReference type="FunFam" id="3.40.30.10:FF:000001">
    <property type="entry name" value="Thioredoxin"/>
    <property type="match status" value="1"/>
</dbReference>
<dbReference type="Gene3D" id="2.30.30.380">
    <property type="entry name" value="Zn-finger domain of Sec23/24"/>
    <property type="match status" value="1"/>
</dbReference>
<dbReference type="PROSITE" id="PS00194">
    <property type="entry name" value="THIOREDOXIN_1"/>
    <property type="match status" value="1"/>
</dbReference>